<dbReference type="InterPro" id="IPR029044">
    <property type="entry name" value="Nucleotide-diphossugar_trans"/>
</dbReference>
<dbReference type="PANTHER" id="PTHR42866">
    <property type="entry name" value="3-DEOXY-MANNO-OCTULOSONATE CYTIDYLYLTRANSFERASE"/>
    <property type="match status" value="1"/>
</dbReference>
<dbReference type="Gene3D" id="3.90.550.10">
    <property type="entry name" value="Spore Coat Polysaccharide Biosynthesis Protein SpsA, Chain A"/>
    <property type="match status" value="1"/>
</dbReference>
<protein>
    <recommendedName>
        <fullName evidence="3">3-deoxy-manno-octulosonate cytidylyltransferase</fullName>
    </recommendedName>
</protein>
<evidence type="ECO:0008006" key="3">
    <source>
        <dbReference type="Google" id="ProtNLM"/>
    </source>
</evidence>
<evidence type="ECO:0000313" key="2">
    <source>
        <dbReference type="Proteomes" id="UP001524383"/>
    </source>
</evidence>
<accession>A0ABD4TMX9</accession>
<dbReference type="AlphaFoldDB" id="A0ABD4TMX9"/>
<dbReference type="SUPFAM" id="SSF53448">
    <property type="entry name" value="Nucleotide-diphospho-sugar transferases"/>
    <property type="match status" value="1"/>
</dbReference>
<gene>
    <name evidence="1" type="ORF">FTO68_11205</name>
</gene>
<dbReference type="InterPro" id="IPR003329">
    <property type="entry name" value="Cytidylyl_trans"/>
</dbReference>
<comment type="caution">
    <text evidence="1">The sequence shown here is derived from an EMBL/GenBank/DDBJ whole genome shotgun (WGS) entry which is preliminary data.</text>
</comment>
<evidence type="ECO:0000313" key="1">
    <source>
        <dbReference type="EMBL" id="MCQ1539544.1"/>
    </source>
</evidence>
<dbReference type="EMBL" id="VOTZ01000038">
    <property type="protein sequence ID" value="MCQ1539544.1"/>
    <property type="molecule type" value="Genomic_DNA"/>
</dbReference>
<dbReference type="RefSeq" id="WP_255333515.1">
    <property type="nucleotide sequence ID" value="NZ_VOTZ01000038.1"/>
</dbReference>
<sequence>MKNYGIIIPIRLASERLPNKAIMEICGKPIVCHLLDRAYQSSFIRSKKQVVVCTTENIEDDQLVQIVEDYGASVFRGSTNDIIKRFYDAIMWHSFDAVIQIDGDDPLCDPQYMDLTMQNLIDDPTLDIVTCQDLPLGIGSKSFTKEAMIKVYQSYKTTDNDTGFIYYFTKTNICKNKIIKPIKEEHILHSARLTLDYPEDFNLFKNIYEKLYDGKNIFTLDDILNLLRSHPNLLKININMNEIYWQRTKEKASLTYKDEGGKIKKII</sequence>
<dbReference type="Proteomes" id="UP001524383">
    <property type="component" value="Unassembled WGS sequence"/>
</dbReference>
<proteinExistence type="predicted"/>
<dbReference type="Pfam" id="PF02348">
    <property type="entry name" value="CTP_transf_3"/>
    <property type="match status" value="1"/>
</dbReference>
<keyword evidence="2" id="KW-1185">Reference proteome</keyword>
<organism evidence="1 2">
    <name type="scientific">Methanocalculus taiwanensis</name>
    <dbReference type="NCBI Taxonomy" id="106207"/>
    <lineage>
        <taxon>Archaea</taxon>
        <taxon>Methanobacteriati</taxon>
        <taxon>Methanobacteriota</taxon>
        <taxon>Stenosarchaea group</taxon>
        <taxon>Methanomicrobia</taxon>
        <taxon>Methanomicrobiales</taxon>
        <taxon>Methanocalculaceae</taxon>
        <taxon>Methanocalculus</taxon>
    </lineage>
</organism>
<name>A0ABD4TMX9_9EURY</name>
<reference evidence="1 2" key="1">
    <citation type="submission" date="2019-08" db="EMBL/GenBank/DDBJ databases">
        <authorList>
            <person name="Chen S.-C."/>
            <person name="Lai M.-C."/>
            <person name="You Y.-T."/>
        </authorList>
    </citation>
    <scope>NUCLEOTIDE SEQUENCE [LARGE SCALE GENOMIC DNA]</scope>
    <source>
        <strain evidence="1 2">P2F9704a</strain>
    </source>
</reference>